<dbReference type="NCBIfam" id="TIGR02278">
    <property type="entry name" value="PaaN-DH"/>
    <property type="match status" value="1"/>
</dbReference>
<evidence type="ECO:0000313" key="5">
    <source>
        <dbReference type="Proteomes" id="UP001186452"/>
    </source>
</evidence>
<accession>A0ABU3ZJJ0</accession>
<sequence>MEQLHSYVLGKWHYGNGKPRIVSSALTNEGLYQLDSTDIDNQAMLAFGREKGSKALAQMTFLERGNMLKEVAKLLLANKEMFYALSAHTGATRVDSWIDIEGGAATFFNYASLANRELPNETVWAEDDLIPLSKEGTFAARHILTSKPGVAIHINAYNFPCWGMLEKLAPTWLGGMAAIIKPASESAYLTQAMVKVIVESGLVPEGAIQVVCGSVGDLLDRVDYQDVVTFTGSAQTGQMLRATPNLIAKSVPFTMEADSVNCAILGDDVTPDSPEFDLFVKEVCREMTVKAGQKCTAIRRAMVPSHLLDAVSQAISARLAKVVVGDPSLEGVKMGALISRSQRDDVQEKVTSLSNYCRVVTGGDLSGFSPNGNDEGAYYPPTLLVCDEPLTATPVHDIEAFGPVCTLMPYGNRDEAVLLSQLGQGSLVGSVVTASTAFAAEMVARIGHAHGRLHILNNESAKESTGHGSPLPMLVHGGPGRAGGGEEMGGLRGIKHYMQRTAVQGSPSMLAAVGKEWVRGAETTEDLVHPFKKHFEDIAIGESLTTARRTITEADIVNFACLSGDHFYAHMDEIAAKESMFGQRVAHGYFVISAAAGLFVEAAPGPVLANYGMESLRFIEPVAIGDTIQVKLTCQKKVKKRQRNIEETPQGVVAWDVEVTNQEGNPVALYTILTLVARKEGDVVA</sequence>
<dbReference type="EMBL" id="JAWJZI010000005">
    <property type="protein sequence ID" value="MDV5170184.1"/>
    <property type="molecule type" value="Genomic_DNA"/>
</dbReference>
<dbReference type="PANTHER" id="PTHR43111:SF1">
    <property type="entry name" value="ALDEHYDE DEHYDROGENASE B-RELATED"/>
    <property type="match status" value="1"/>
</dbReference>
<dbReference type="SUPFAM" id="SSF53720">
    <property type="entry name" value="ALDH-like"/>
    <property type="match status" value="1"/>
</dbReference>
<dbReference type="RefSeq" id="WP_317522973.1">
    <property type="nucleotide sequence ID" value="NZ_JAWJZI010000005.1"/>
</dbReference>
<dbReference type="InterPro" id="IPR016162">
    <property type="entry name" value="Ald_DH_N"/>
</dbReference>
<comment type="caution">
    <text evidence="4">The sequence shown here is derived from an EMBL/GenBank/DDBJ whole genome shotgun (WGS) entry which is preliminary data.</text>
</comment>
<dbReference type="PANTHER" id="PTHR43111">
    <property type="entry name" value="ALDEHYDE DEHYDROGENASE B-RELATED"/>
    <property type="match status" value="1"/>
</dbReference>
<dbReference type="Gene3D" id="3.40.605.10">
    <property type="entry name" value="Aldehyde Dehydrogenase, Chain A, domain 1"/>
    <property type="match status" value="1"/>
</dbReference>
<evidence type="ECO:0000313" key="4">
    <source>
        <dbReference type="EMBL" id="MDV5170184.1"/>
    </source>
</evidence>
<dbReference type="Pfam" id="PF01575">
    <property type="entry name" value="MaoC_dehydratas"/>
    <property type="match status" value="1"/>
</dbReference>
<feature type="domain" description="Aldehyde dehydrogenase" evidence="2">
    <location>
        <begin position="51"/>
        <end position="502"/>
    </location>
</feature>
<dbReference type="Gene3D" id="3.40.309.10">
    <property type="entry name" value="Aldehyde Dehydrogenase, Chain A, domain 2"/>
    <property type="match status" value="1"/>
</dbReference>
<keyword evidence="5" id="KW-1185">Reference proteome</keyword>
<dbReference type="InterPro" id="IPR016161">
    <property type="entry name" value="Ald_DH/histidinol_DH"/>
</dbReference>
<organism evidence="4 5">
    <name type="scientific">Photobacterium rosenbergii</name>
    <dbReference type="NCBI Taxonomy" id="294936"/>
    <lineage>
        <taxon>Bacteria</taxon>
        <taxon>Pseudomonadati</taxon>
        <taxon>Pseudomonadota</taxon>
        <taxon>Gammaproteobacteria</taxon>
        <taxon>Vibrionales</taxon>
        <taxon>Vibrionaceae</taxon>
        <taxon>Photobacterium</taxon>
    </lineage>
</organism>
<evidence type="ECO:0000259" key="2">
    <source>
        <dbReference type="Pfam" id="PF00171"/>
    </source>
</evidence>
<dbReference type="NCBIfam" id="NF008868">
    <property type="entry name" value="PRK11903.1"/>
    <property type="match status" value="1"/>
</dbReference>
<dbReference type="Proteomes" id="UP001186452">
    <property type="component" value="Unassembled WGS sequence"/>
</dbReference>
<dbReference type="InterPro" id="IPR011966">
    <property type="entry name" value="PaaN-DH"/>
</dbReference>
<reference evidence="4 5" key="1">
    <citation type="submission" date="2023-10" db="EMBL/GenBank/DDBJ databases">
        <title>Marine bacteria isolated from horseshoe crab.</title>
        <authorList>
            <person name="Cheng T.H."/>
        </authorList>
    </citation>
    <scope>NUCLEOTIDE SEQUENCE [LARGE SCALE GENOMIC DNA]</scope>
    <source>
        <strain evidence="4 5">HSC6</strain>
    </source>
</reference>
<keyword evidence="1" id="KW-0560">Oxidoreductase</keyword>
<dbReference type="SUPFAM" id="SSF54637">
    <property type="entry name" value="Thioesterase/thiol ester dehydrase-isomerase"/>
    <property type="match status" value="1"/>
</dbReference>
<dbReference type="InterPro" id="IPR015590">
    <property type="entry name" value="Aldehyde_DH_dom"/>
</dbReference>
<dbReference type="InterPro" id="IPR029069">
    <property type="entry name" value="HotDog_dom_sf"/>
</dbReference>
<dbReference type="CDD" id="cd03452">
    <property type="entry name" value="MaoC_C"/>
    <property type="match status" value="1"/>
</dbReference>
<dbReference type="CDD" id="cd07128">
    <property type="entry name" value="ALDH_MaoC-N"/>
    <property type="match status" value="1"/>
</dbReference>
<protein>
    <submittedName>
        <fullName evidence="4">Phenylacetic acid degradation bifunctional protein PaaZ</fullName>
    </submittedName>
</protein>
<dbReference type="InterPro" id="IPR002539">
    <property type="entry name" value="MaoC-like_dom"/>
</dbReference>
<evidence type="ECO:0000256" key="1">
    <source>
        <dbReference type="ARBA" id="ARBA00023002"/>
    </source>
</evidence>
<gene>
    <name evidence="4" type="primary">paaZ</name>
    <name evidence="4" type="ORF">R2X38_14360</name>
</gene>
<dbReference type="Gene3D" id="3.10.129.10">
    <property type="entry name" value="Hotdog Thioesterase"/>
    <property type="match status" value="1"/>
</dbReference>
<proteinExistence type="predicted"/>
<feature type="domain" description="MaoC-like" evidence="3">
    <location>
        <begin position="540"/>
        <end position="648"/>
    </location>
</feature>
<name>A0ABU3ZJJ0_9GAMM</name>
<evidence type="ECO:0000259" key="3">
    <source>
        <dbReference type="Pfam" id="PF01575"/>
    </source>
</evidence>
<dbReference type="InterPro" id="IPR016163">
    <property type="entry name" value="Ald_DH_C"/>
</dbReference>
<dbReference type="Pfam" id="PF00171">
    <property type="entry name" value="Aldedh"/>
    <property type="match status" value="1"/>
</dbReference>